<dbReference type="PROSITE" id="PS51011">
    <property type="entry name" value="ARID"/>
    <property type="match status" value="1"/>
</dbReference>
<sequence>MGQSKNAFSLFIETRESVTRPVHLSVPPSQQAIQPNKLPRMSEDQFKSSFLQFTVSKDIRISERDLVIDGRQINLWALHRAVRARNGFESVSAYDEWPVIGATLGFPPIAGGDAQAGRPPRCGSVIAHQLLLLYNDILRHFELVGVSSKAKTDKRRMTYFEEVAKFIDENPESAEAAANALDAHPSAPDMMTVMSPSFSPNSPIGHDIFVDYIIHSAFDDPAAELVASSSTNPGPGTYDLLRPGLWKEIAGGDTMFHQAQGWKWEGQMVAHDQPWSISTPDVKTPTPAHTFATTPTSSTPVDAKDGGKRARNDDTDAPTPGVSGAPSPKRARKKKLDWERPPNKEARKRNGQAEKCQD</sequence>
<organism evidence="3 4">
    <name type="scientific">Russula ochroleuca</name>
    <dbReference type="NCBI Taxonomy" id="152965"/>
    <lineage>
        <taxon>Eukaryota</taxon>
        <taxon>Fungi</taxon>
        <taxon>Dikarya</taxon>
        <taxon>Basidiomycota</taxon>
        <taxon>Agaricomycotina</taxon>
        <taxon>Agaricomycetes</taxon>
        <taxon>Russulales</taxon>
        <taxon>Russulaceae</taxon>
        <taxon>Russula</taxon>
    </lineage>
</organism>
<feature type="compositionally biased region" description="Basic and acidic residues" evidence="1">
    <location>
        <begin position="302"/>
        <end position="314"/>
    </location>
</feature>
<dbReference type="Gene3D" id="1.10.150.60">
    <property type="entry name" value="ARID DNA-binding domain"/>
    <property type="match status" value="1"/>
</dbReference>
<feature type="region of interest" description="Disordered" evidence="1">
    <location>
        <begin position="275"/>
        <end position="358"/>
    </location>
</feature>
<dbReference type="SUPFAM" id="SSF46774">
    <property type="entry name" value="ARID-like"/>
    <property type="match status" value="1"/>
</dbReference>
<proteinExistence type="predicted"/>
<comment type="caution">
    <text evidence="3">The sequence shown here is derived from an EMBL/GenBank/DDBJ whole genome shotgun (WGS) entry which is preliminary data.</text>
</comment>
<dbReference type="EMBL" id="WHVB01000002">
    <property type="protein sequence ID" value="KAF8485837.1"/>
    <property type="molecule type" value="Genomic_DNA"/>
</dbReference>
<evidence type="ECO:0000259" key="2">
    <source>
        <dbReference type="PROSITE" id="PS51011"/>
    </source>
</evidence>
<dbReference type="InterPro" id="IPR001606">
    <property type="entry name" value="ARID_dom"/>
</dbReference>
<dbReference type="OrthoDB" id="1938591at2759"/>
<dbReference type="Proteomes" id="UP000759537">
    <property type="component" value="Unassembled WGS sequence"/>
</dbReference>
<evidence type="ECO:0000313" key="4">
    <source>
        <dbReference type="Proteomes" id="UP000759537"/>
    </source>
</evidence>
<evidence type="ECO:0000313" key="3">
    <source>
        <dbReference type="EMBL" id="KAF8485837.1"/>
    </source>
</evidence>
<dbReference type="SMART" id="SM01014">
    <property type="entry name" value="ARID"/>
    <property type="match status" value="1"/>
</dbReference>
<keyword evidence="4" id="KW-1185">Reference proteome</keyword>
<dbReference type="AlphaFoldDB" id="A0A9P5TD79"/>
<reference evidence="3" key="2">
    <citation type="journal article" date="2020" name="Nat. Commun.">
        <title>Large-scale genome sequencing of mycorrhizal fungi provides insights into the early evolution of symbiotic traits.</title>
        <authorList>
            <person name="Miyauchi S."/>
            <person name="Kiss E."/>
            <person name="Kuo A."/>
            <person name="Drula E."/>
            <person name="Kohler A."/>
            <person name="Sanchez-Garcia M."/>
            <person name="Morin E."/>
            <person name="Andreopoulos B."/>
            <person name="Barry K.W."/>
            <person name="Bonito G."/>
            <person name="Buee M."/>
            <person name="Carver A."/>
            <person name="Chen C."/>
            <person name="Cichocki N."/>
            <person name="Clum A."/>
            <person name="Culley D."/>
            <person name="Crous P.W."/>
            <person name="Fauchery L."/>
            <person name="Girlanda M."/>
            <person name="Hayes R.D."/>
            <person name="Keri Z."/>
            <person name="LaButti K."/>
            <person name="Lipzen A."/>
            <person name="Lombard V."/>
            <person name="Magnuson J."/>
            <person name="Maillard F."/>
            <person name="Murat C."/>
            <person name="Nolan M."/>
            <person name="Ohm R.A."/>
            <person name="Pangilinan J."/>
            <person name="Pereira M.F."/>
            <person name="Perotto S."/>
            <person name="Peter M."/>
            <person name="Pfister S."/>
            <person name="Riley R."/>
            <person name="Sitrit Y."/>
            <person name="Stielow J.B."/>
            <person name="Szollosi G."/>
            <person name="Zifcakova L."/>
            <person name="Stursova M."/>
            <person name="Spatafora J.W."/>
            <person name="Tedersoo L."/>
            <person name="Vaario L.M."/>
            <person name="Yamada A."/>
            <person name="Yan M."/>
            <person name="Wang P."/>
            <person name="Xu J."/>
            <person name="Bruns T."/>
            <person name="Baldrian P."/>
            <person name="Vilgalys R."/>
            <person name="Dunand C."/>
            <person name="Henrissat B."/>
            <person name="Grigoriev I.V."/>
            <person name="Hibbett D."/>
            <person name="Nagy L.G."/>
            <person name="Martin F.M."/>
        </authorList>
    </citation>
    <scope>NUCLEOTIDE SEQUENCE</scope>
    <source>
        <strain evidence="3">Prilba</strain>
    </source>
</reference>
<protein>
    <recommendedName>
        <fullName evidence="2">ARID domain-containing protein</fullName>
    </recommendedName>
</protein>
<accession>A0A9P5TD79</accession>
<feature type="compositionally biased region" description="Basic and acidic residues" evidence="1">
    <location>
        <begin position="336"/>
        <end position="345"/>
    </location>
</feature>
<dbReference type="InterPro" id="IPR036431">
    <property type="entry name" value="ARID_dom_sf"/>
</dbReference>
<feature type="domain" description="ARID" evidence="2">
    <location>
        <begin position="40"/>
        <end position="146"/>
    </location>
</feature>
<dbReference type="GO" id="GO:0003677">
    <property type="term" value="F:DNA binding"/>
    <property type="evidence" value="ECO:0007669"/>
    <property type="project" value="InterPro"/>
</dbReference>
<dbReference type="SMART" id="SM00501">
    <property type="entry name" value="BRIGHT"/>
    <property type="match status" value="1"/>
</dbReference>
<gene>
    <name evidence="3" type="ORF">DFH94DRAFT_708400</name>
</gene>
<dbReference type="Pfam" id="PF01388">
    <property type="entry name" value="ARID"/>
    <property type="match status" value="1"/>
</dbReference>
<name>A0A9P5TD79_9AGAM</name>
<reference evidence="3" key="1">
    <citation type="submission" date="2019-10" db="EMBL/GenBank/DDBJ databases">
        <authorList>
            <consortium name="DOE Joint Genome Institute"/>
            <person name="Kuo A."/>
            <person name="Miyauchi S."/>
            <person name="Kiss E."/>
            <person name="Drula E."/>
            <person name="Kohler A."/>
            <person name="Sanchez-Garcia M."/>
            <person name="Andreopoulos B."/>
            <person name="Barry K.W."/>
            <person name="Bonito G."/>
            <person name="Buee M."/>
            <person name="Carver A."/>
            <person name="Chen C."/>
            <person name="Cichocki N."/>
            <person name="Clum A."/>
            <person name="Culley D."/>
            <person name="Crous P.W."/>
            <person name="Fauchery L."/>
            <person name="Girlanda M."/>
            <person name="Hayes R."/>
            <person name="Keri Z."/>
            <person name="LaButti K."/>
            <person name="Lipzen A."/>
            <person name="Lombard V."/>
            <person name="Magnuson J."/>
            <person name="Maillard F."/>
            <person name="Morin E."/>
            <person name="Murat C."/>
            <person name="Nolan M."/>
            <person name="Ohm R."/>
            <person name="Pangilinan J."/>
            <person name="Pereira M."/>
            <person name="Perotto S."/>
            <person name="Peter M."/>
            <person name="Riley R."/>
            <person name="Sitrit Y."/>
            <person name="Stielow B."/>
            <person name="Szollosi G."/>
            <person name="Zifcakova L."/>
            <person name="Stursova M."/>
            <person name="Spatafora J.W."/>
            <person name="Tedersoo L."/>
            <person name="Vaario L.-M."/>
            <person name="Yamada A."/>
            <person name="Yan M."/>
            <person name="Wang P."/>
            <person name="Xu J."/>
            <person name="Bruns T."/>
            <person name="Baldrian P."/>
            <person name="Vilgalys R."/>
            <person name="Henrissat B."/>
            <person name="Grigoriev I.V."/>
            <person name="Hibbett D."/>
            <person name="Nagy L.G."/>
            <person name="Martin F.M."/>
        </authorList>
    </citation>
    <scope>NUCLEOTIDE SEQUENCE</scope>
    <source>
        <strain evidence="3">Prilba</strain>
    </source>
</reference>
<feature type="compositionally biased region" description="Low complexity" evidence="1">
    <location>
        <begin position="284"/>
        <end position="300"/>
    </location>
</feature>
<evidence type="ECO:0000256" key="1">
    <source>
        <dbReference type="SAM" id="MobiDB-lite"/>
    </source>
</evidence>
<dbReference type="CDD" id="cd16100">
    <property type="entry name" value="ARID"/>
    <property type="match status" value="1"/>
</dbReference>